<keyword evidence="2" id="KW-1185">Reference proteome</keyword>
<name>A0AA38XT63_9EURO</name>
<comment type="caution">
    <text evidence="1">The sequence shown here is derived from an EMBL/GenBank/DDBJ whole genome shotgun (WGS) entry which is preliminary data.</text>
</comment>
<dbReference type="EMBL" id="JAPDRN010000116">
    <property type="protein sequence ID" value="KAJ9621150.1"/>
    <property type="molecule type" value="Genomic_DNA"/>
</dbReference>
<organism evidence="1 2">
    <name type="scientific">Knufia peltigerae</name>
    <dbReference type="NCBI Taxonomy" id="1002370"/>
    <lineage>
        <taxon>Eukaryota</taxon>
        <taxon>Fungi</taxon>
        <taxon>Dikarya</taxon>
        <taxon>Ascomycota</taxon>
        <taxon>Pezizomycotina</taxon>
        <taxon>Eurotiomycetes</taxon>
        <taxon>Chaetothyriomycetidae</taxon>
        <taxon>Chaetothyriales</taxon>
        <taxon>Trichomeriaceae</taxon>
        <taxon>Knufia</taxon>
    </lineage>
</organism>
<proteinExistence type="predicted"/>
<dbReference type="AlphaFoldDB" id="A0AA38XT63"/>
<dbReference type="Proteomes" id="UP001172681">
    <property type="component" value="Unassembled WGS sequence"/>
</dbReference>
<gene>
    <name evidence="1" type="ORF">H2204_011977</name>
</gene>
<accession>A0AA38XT63</accession>
<evidence type="ECO:0000313" key="2">
    <source>
        <dbReference type="Proteomes" id="UP001172681"/>
    </source>
</evidence>
<evidence type="ECO:0000313" key="1">
    <source>
        <dbReference type="EMBL" id="KAJ9621150.1"/>
    </source>
</evidence>
<reference evidence="1" key="1">
    <citation type="submission" date="2022-10" db="EMBL/GenBank/DDBJ databases">
        <title>Culturing micro-colonial fungi from biological soil crusts in the Mojave desert and describing Neophaeococcomyces mojavensis, and introducing the new genera and species Taxawa tesnikishii.</title>
        <authorList>
            <person name="Kurbessoian T."/>
            <person name="Stajich J.E."/>
        </authorList>
    </citation>
    <scope>NUCLEOTIDE SEQUENCE</scope>
    <source>
        <strain evidence="1">TK_35</strain>
    </source>
</reference>
<sequence length="102" mass="11009">MAQGGNQLPSNMRHLDALLRDVKTIHLGTGLSGGCSAAAAPQAYQDPTGVFQLLANTWNYPLMAAMEARYLLLPNTTWPTIYNPAAQVPPGDAPLLQHLKRN</sequence>
<protein>
    <submittedName>
        <fullName evidence="1">Uncharacterized protein</fullName>
    </submittedName>
</protein>